<accession>A0AAV4PGJ4</accession>
<gene>
    <name evidence="2" type="primary">RTase_397</name>
    <name evidence="2" type="ORF">CEXT_261781</name>
</gene>
<organism evidence="2 3">
    <name type="scientific">Caerostris extrusa</name>
    <name type="common">Bark spider</name>
    <name type="synonym">Caerostris bankana</name>
    <dbReference type="NCBI Taxonomy" id="172846"/>
    <lineage>
        <taxon>Eukaryota</taxon>
        <taxon>Metazoa</taxon>
        <taxon>Ecdysozoa</taxon>
        <taxon>Arthropoda</taxon>
        <taxon>Chelicerata</taxon>
        <taxon>Arachnida</taxon>
        <taxon>Araneae</taxon>
        <taxon>Araneomorphae</taxon>
        <taxon>Entelegynae</taxon>
        <taxon>Araneoidea</taxon>
        <taxon>Araneidae</taxon>
        <taxon>Caerostris</taxon>
    </lineage>
</organism>
<sequence length="272" mass="30477">MSGLNTLQLDCLDGGCWIRKGPSLDFRLPKGKTFKVIYKNTLTNKFSLKQGIPQGSVFSPTLFSLYTADIERELTGECEVGLFANDIVLWHFDPVIKTIEDSIDFDLGEVWTFAREYKLNFNVPKSVTWGADAATLRTTYTFLVRPILEYGFPAYSCASDTSLRKLERIQTSAAIIISENRSQQTVDYLTYSQPILQKKTGAALAFKGNREMQSAFSRFASGHIRCLPFNNKVKVFPTCDKCGLDSASPEHLLDSVNFIRVEVEAEEAGGYD</sequence>
<evidence type="ECO:0000259" key="1">
    <source>
        <dbReference type="PROSITE" id="PS50878"/>
    </source>
</evidence>
<keyword evidence="2" id="KW-0695">RNA-directed DNA polymerase</keyword>
<keyword evidence="2" id="KW-0808">Transferase</keyword>
<reference evidence="2 3" key="1">
    <citation type="submission" date="2021-06" db="EMBL/GenBank/DDBJ databases">
        <title>Caerostris extrusa draft genome.</title>
        <authorList>
            <person name="Kono N."/>
            <person name="Arakawa K."/>
        </authorList>
    </citation>
    <scope>NUCLEOTIDE SEQUENCE [LARGE SCALE GENOMIC DNA]</scope>
</reference>
<dbReference type="AlphaFoldDB" id="A0AAV4PGJ4"/>
<dbReference type="EMBL" id="BPLR01004656">
    <property type="protein sequence ID" value="GIX96497.1"/>
    <property type="molecule type" value="Genomic_DNA"/>
</dbReference>
<dbReference type="Pfam" id="PF00078">
    <property type="entry name" value="RVT_1"/>
    <property type="match status" value="1"/>
</dbReference>
<keyword evidence="3" id="KW-1185">Reference proteome</keyword>
<evidence type="ECO:0000313" key="2">
    <source>
        <dbReference type="EMBL" id="GIX96497.1"/>
    </source>
</evidence>
<dbReference type="InterPro" id="IPR000477">
    <property type="entry name" value="RT_dom"/>
</dbReference>
<comment type="caution">
    <text evidence="2">The sequence shown here is derived from an EMBL/GenBank/DDBJ whole genome shotgun (WGS) entry which is preliminary data.</text>
</comment>
<dbReference type="GO" id="GO:0003964">
    <property type="term" value="F:RNA-directed DNA polymerase activity"/>
    <property type="evidence" value="ECO:0007669"/>
    <property type="project" value="UniProtKB-KW"/>
</dbReference>
<dbReference type="Proteomes" id="UP001054945">
    <property type="component" value="Unassembled WGS sequence"/>
</dbReference>
<feature type="domain" description="Reverse transcriptase" evidence="1">
    <location>
        <begin position="1"/>
        <end position="147"/>
    </location>
</feature>
<proteinExistence type="predicted"/>
<keyword evidence="2" id="KW-0548">Nucleotidyltransferase</keyword>
<protein>
    <submittedName>
        <fullName evidence="2">RNA-directed DNA polymerase from transposon BS</fullName>
    </submittedName>
</protein>
<name>A0AAV4PGJ4_CAEEX</name>
<evidence type="ECO:0000313" key="3">
    <source>
        <dbReference type="Proteomes" id="UP001054945"/>
    </source>
</evidence>
<dbReference type="PROSITE" id="PS50878">
    <property type="entry name" value="RT_POL"/>
    <property type="match status" value="1"/>
</dbReference>